<feature type="transmembrane region" description="Helical" evidence="1">
    <location>
        <begin position="62"/>
        <end position="81"/>
    </location>
</feature>
<organism evidence="3 4">
    <name type="scientific">Stieleria bergensis</name>
    <dbReference type="NCBI Taxonomy" id="2528025"/>
    <lineage>
        <taxon>Bacteria</taxon>
        <taxon>Pseudomonadati</taxon>
        <taxon>Planctomycetota</taxon>
        <taxon>Planctomycetia</taxon>
        <taxon>Pirellulales</taxon>
        <taxon>Pirellulaceae</taxon>
        <taxon>Stieleria</taxon>
    </lineage>
</organism>
<dbReference type="OrthoDB" id="9796594at2"/>
<feature type="transmembrane region" description="Helical" evidence="1">
    <location>
        <begin position="7"/>
        <end position="25"/>
    </location>
</feature>
<dbReference type="AlphaFoldDB" id="A0A517SUY3"/>
<dbReference type="GO" id="GO:0004527">
    <property type="term" value="F:exonuclease activity"/>
    <property type="evidence" value="ECO:0007669"/>
    <property type="project" value="UniProtKB-KW"/>
</dbReference>
<feature type="transmembrane region" description="Helical" evidence="1">
    <location>
        <begin position="37"/>
        <end position="55"/>
    </location>
</feature>
<feature type="domain" description="Endonuclease/exonuclease/phosphatase" evidence="2">
    <location>
        <begin position="96"/>
        <end position="301"/>
    </location>
</feature>
<dbReference type="GO" id="GO:0006506">
    <property type="term" value="P:GPI anchor biosynthetic process"/>
    <property type="evidence" value="ECO:0007669"/>
    <property type="project" value="TreeGrafter"/>
</dbReference>
<reference evidence="3 4" key="1">
    <citation type="submission" date="2019-02" db="EMBL/GenBank/DDBJ databases">
        <title>Deep-cultivation of Planctomycetes and their phenomic and genomic characterization uncovers novel biology.</title>
        <authorList>
            <person name="Wiegand S."/>
            <person name="Jogler M."/>
            <person name="Boedeker C."/>
            <person name="Pinto D."/>
            <person name="Vollmers J."/>
            <person name="Rivas-Marin E."/>
            <person name="Kohn T."/>
            <person name="Peeters S.H."/>
            <person name="Heuer A."/>
            <person name="Rast P."/>
            <person name="Oberbeckmann S."/>
            <person name="Bunk B."/>
            <person name="Jeske O."/>
            <person name="Meyerdierks A."/>
            <person name="Storesund J.E."/>
            <person name="Kallscheuer N."/>
            <person name="Luecker S."/>
            <person name="Lage O.M."/>
            <person name="Pohl T."/>
            <person name="Merkel B.J."/>
            <person name="Hornburger P."/>
            <person name="Mueller R.-W."/>
            <person name="Bruemmer F."/>
            <person name="Labrenz M."/>
            <person name="Spormann A.M."/>
            <person name="Op den Camp H."/>
            <person name="Overmann J."/>
            <person name="Amann R."/>
            <person name="Jetten M.S.M."/>
            <person name="Mascher T."/>
            <person name="Medema M.H."/>
            <person name="Devos D.P."/>
            <person name="Kaster A.-K."/>
            <person name="Ovreas L."/>
            <person name="Rohde M."/>
            <person name="Galperin M.Y."/>
            <person name="Jogler C."/>
        </authorList>
    </citation>
    <scope>NUCLEOTIDE SEQUENCE [LARGE SCALE GENOMIC DNA]</scope>
    <source>
        <strain evidence="3 4">SV_7m_r</strain>
    </source>
</reference>
<dbReference type="Gene3D" id="3.60.10.10">
    <property type="entry name" value="Endonuclease/exonuclease/phosphatase"/>
    <property type="match status" value="1"/>
</dbReference>
<dbReference type="PANTHER" id="PTHR14859">
    <property type="entry name" value="CALCOFLUOR WHITE HYPERSENSITIVE PROTEIN PRECURSOR"/>
    <property type="match status" value="1"/>
</dbReference>
<dbReference type="InterPro" id="IPR036691">
    <property type="entry name" value="Endo/exonu/phosph_ase_sf"/>
</dbReference>
<dbReference type="GO" id="GO:0016020">
    <property type="term" value="C:membrane"/>
    <property type="evidence" value="ECO:0007669"/>
    <property type="project" value="GOC"/>
</dbReference>
<protein>
    <submittedName>
        <fullName evidence="3">Endonuclease/Exonuclease/phosphatase family protein</fullName>
    </submittedName>
</protein>
<accession>A0A517SUY3</accession>
<dbReference type="GO" id="GO:0004519">
    <property type="term" value="F:endonuclease activity"/>
    <property type="evidence" value="ECO:0007669"/>
    <property type="project" value="UniProtKB-KW"/>
</dbReference>
<dbReference type="InterPro" id="IPR005135">
    <property type="entry name" value="Endo/exonuclease/phosphatase"/>
</dbReference>
<keyword evidence="1" id="KW-1133">Transmembrane helix</keyword>
<dbReference type="InterPro" id="IPR051916">
    <property type="entry name" value="GPI-anchor_lipid_remodeler"/>
</dbReference>
<keyword evidence="4" id="KW-1185">Reference proteome</keyword>
<evidence type="ECO:0000313" key="4">
    <source>
        <dbReference type="Proteomes" id="UP000315003"/>
    </source>
</evidence>
<sequence length="318" mass="35148">MKRIANLFEVAVILSLLSVLAGLLGKYHHLLDLGAHLRLQATVTLLISGLALRWLKRPKYSKAALFFGVAFSLLLGPYFSFSSTTSEQQHRLFLMNVLTSNARKAEVISLIEGTNPDFAILLETDATWIEQLDEALLAEWPHHIHIARSDNFGIALYSKLPFSSCDTIDYSTSVPTPSIRASFQTHKGLLRVIATHSLPPMNSVSFTARNELFAELAKDVRQHGADTTIVAGDFNCTPWSPWFKTLCAESTLHNSMRGQGLGISWTPFGFRILGIPIDHVLVGRMINVTRRHVGDVAGSDHRPVTVDFSIVQTPAASF</sequence>
<dbReference type="Proteomes" id="UP000315003">
    <property type="component" value="Chromosome"/>
</dbReference>
<name>A0A517SUY3_9BACT</name>
<dbReference type="SUPFAM" id="SSF56219">
    <property type="entry name" value="DNase I-like"/>
    <property type="match status" value="1"/>
</dbReference>
<gene>
    <name evidence="3" type="ORF">SV7mr_24500</name>
</gene>
<dbReference type="EMBL" id="CP036272">
    <property type="protein sequence ID" value="QDT59937.1"/>
    <property type="molecule type" value="Genomic_DNA"/>
</dbReference>
<keyword evidence="3" id="KW-0255">Endonuclease</keyword>
<evidence type="ECO:0000313" key="3">
    <source>
        <dbReference type="EMBL" id="QDT59937.1"/>
    </source>
</evidence>
<keyword evidence="3" id="KW-0378">Hydrolase</keyword>
<dbReference type="RefSeq" id="WP_145272114.1">
    <property type="nucleotide sequence ID" value="NZ_CP036272.1"/>
</dbReference>
<proteinExistence type="predicted"/>
<dbReference type="Pfam" id="PF03372">
    <property type="entry name" value="Exo_endo_phos"/>
    <property type="match status" value="1"/>
</dbReference>
<dbReference type="PANTHER" id="PTHR14859:SF15">
    <property type="entry name" value="ENDONUCLEASE_EXONUCLEASE_PHOSPHATASE DOMAIN-CONTAINING PROTEIN"/>
    <property type="match status" value="1"/>
</dbReference>
<keyword evidence="1" id="KW-0812">Transmembrane</keyword>
<keyword evidence="3" id="KW-0540">Nuclease</keyword>
<keyword evidence="3" id="KW-0269">Exonuclease</keyword>
<evidence type="ECO:0000259" key="2">
    <source>
        <dbReference type="Pfam" id="PF03372"/>
    </source>
</evidence>
<keyword evidence="1" id="KW-0472">Membrane</keyword>
<evidence type="ECO:0000256" key="1">
    <source>
        <dbReference type="SAM" id="Phobius"/>
    </source>
</evidence>